<accession>A0ABW6RWI6</accession>
<evidence type="ECO:0000256" key="9">
    <source>
        <dbReference type="HAMAP-Rule" id="MF_01491"/>
    </source>
</evidence>
<evidence type="ECO:0000256" key="6">
    <source>
        <dbReference type="ARBA" id="ARBA00022833"/>
    </source>
</evidence>
<comment type="function">
    <text evidence="9">An RNase that has 5'-3' exonuclease and possibly endonuclease activity. Involved in maturation of rRNA and in some organisms also mRNA maturation and/or decay.</text>
</comment>
<reference evidence="12 13" key="1">
    <citation type="submission" date="2024-10" db="EMBL/GenBank/DDBJ databases">
        <title>The Natural Products Discovery Center: Release of the First 8490 Sequenced Strains for Exploring Actinobacteria Biosynthetic Diversity.</title>
        <authorList>
            <person name="Kalkreuter E."/>
            <person name="Kautsar S.A."/>
            <person name="Yang D."/>
            <person name="Bader C.D."/>
            <person name="Teijaro C.N."/>
            <person name="Fluegel L."/>
            <person name="Davis C.M."/>
            <person name="Simpson J.R."/>
            <person name="Lauterbach L."/>
            <person name="Steele A.D."/>
            <person name="Gui C."/>
            <person name="Meng S."/>
            <person name="Li G."/>
            <person name="Viehrig K."/>
            <person name="Ye F."/>
            <person name="Su P."/>
            <person name="Kiefer A.F."/>
            <person name="Nichols A."/>
            <person name="Cepeda A.J."/>
            <person name="Yan W."/>
            <person name="Fan B."/>
            <person name="Jiang Y."/>
            <person name="Adhikari A."/>
            <person name="Zheng C.-J."/>
            <person name="Schuster L."/>
            <person name="Cowan T.M."/>
            <person name="Smanski M.J."/>
            <person name="Chevrette M.G."/>
            <person name="De Carvalho L.P.S."/>
            <person name="Shen B."/>
        </authorList>
    </citation>
    <scope>NUCLEOTIDE SEQUENCE [LARGE SCALE GENOMIC DNA]</scope>
    <source>
        <strain evidence="12 13">NPDC002593</strain>
    </source>
</reference>
<evidence type="ECO:0000313" key="13">
    <source>
        <dbReference type="Proteomes" id="UP001601992"/>
    </source>
</evidence>
<dbReference type="Gene3D" id="3.40.50.10710">
    <property type="entry name" value="Metallo-hydrolase/oxidoreductase"/>
    <property type="match status" value="1"/>
</dbReference>
<dbReference type="Proteomes" id="UP001601992">
    <property type="component" value="Unassembled WGS sequence"/>
</dbReference>
<keyword evidence="7 9" id="KW-0269">Exonuclease</keyword>
<dbReference type="CDD" id="cd07714">
    <property type="entry name" value="RNaseJ_MBL-fold"/>
    <property type="match status" value="1"/>
</dbReference>
<keyword evidence="13" id="KW-1185">Reference proteome</keyword>
<evidence type="ECO:0000256" key="10">
    <source>
        <dbReference type="SAM" id="MobiDB-lite"/>
    </source>
</evidence>
<dbReference type="PROSITE" id="PS01292">
    <property type="entry name" value="UPF0036"/>
    <property type="match status" value="1"/>
</dbReference>
<dbReference type="GO" id="GO:0016787">
    <property type="term" value="F:hydrolase activity"/>
    <property type="evidence" value="ECO:0007669"/>
    <property type="project" value="UniProtKB-KW"/>
</dbReference>
<evidence type="ECO:0000313" key="12">
    <source>
        <dbReference type="EMBL" id="MFF3567321.1"/>
    </source>
</evidence>
<dbReference type="InterPro" id="IPR004613">
    <property type="entry name" value="RNase_J"/>
</dbReference>
<dbReference type="Pfam" id="PF07521">
    <property type="entry name" value="RMMBL"/>
    <property type="match status" value="1"/>
</dbReference>
<organism evidence="12 13">
    <name type="scientific">Nocardia jiangxiensis</name>
    <dbReference type="NCBI Taxonomy" id="282685"/>
    <lineage>
        <taxon>Bacteria</taxon>
        <taxon>Bacillati</taxon>
        <taxon>Actinomycetota</taxon>
        <taxon>Actinomycetes</taxon>
        <taxon>Mycobacteriales</taxon>
        <taxon>Nocardiaceae</taxon>
        <taxon>Nocardia</taxon>
    </lineage>
</organism>
<protein>
    <recommendedName>
        <fullName evidence="9">Ribonuclease J</fullName>
        <shortName evidence="9">RNase J</shortName>
        <ecNumber evidence="9">3.1.-.-</ecNumber>
    </recommendedName>
</protein>
<proteinExistence type="inferred from homology"/>
<dbReference type="InterPro" id="IPR030854">
    <property type="entry name" value="RNase_J_bac"/>
</dbReference>
<dbReference type="SUPFAM" id="SSF56281">
    <property type="entry name" value="Metallo-hydrolase/oxidoreductase"/>
    <property type="match status" value="1"/>
</dbReference>
<dbReference type="InterPro" id="IPR001279">
    <property type="entry name" value="Metallo-B-lactamas"/>
</dbReference>
<dbReference type="Pfam" id="PF17770">
    <property type="entry name" value="RNase_J_C"/>
    <property type="match status" value="1"/>
</dbReference>
<dbReference type="EMBL" id="JBIAQY010000002">
    <property type="protein sequence ID" value="MFF3567321.1"/>
    <property type="molecule type" value="Genomic_DNA"/>
</dbReference>
<dbReference type="PANTHER" id="PTHR43694:SF1">
    <property type="entry name" value="RIBONUCLEASE J"/>
    <property type="match status" value="1"/>
</dbReference>
<feature type="domain" description="Metallo-beta-lactamase" evidence="11">
    <location>
        <begin position="158"/>
        <end position="352"/>
    </location>
</feature>
<keyword evidence="6" id="KW-0862">Zinc</keyword>
<keyword evidence="1 9" id="KW-0963">Cytoplasm</keyword>
<feature type="region of interest" description="Disordered" evidence="10">
    <location>
        <begin position="1"/>
        <end position="138"/>
    </location>
</feature>
<dbReference type="InterPro" id="IPR011108">
    <property type="entry name" value="RMMBL"/>
</dbReference>
<comment type="subcellular location">
    <subcellularLocation>
        <location evidence="9">Cytoplasm</location>
    </subcellularLocation>
</comment>
<keyword evidence="5 9" id="KW-0378">Hydrolase</keyword>
<dbReference type="Gene3D" id="3.10.20.580">
    <property type="match status" value="1"/>
</dbReference>
<dbReference type="PANTHER" id="PTHR43694">
    <property type="entry name" value="RIBONUCLEASE J"/>
    <property type="match status" value="1"/>
</dbReference>
<sequence>MSEENSGAPVTRRPRRAASRSAGAPAPAPPPEPVVAPEPAAPEPVVAEAVSEEPKKRAGRAKSAQEETRAAKTRAQDTQPEKAARAAKGESAPDKGAQDKSDRGGSARRSGRGRQSSKRSETAAPQPGSVLGQPAGLPPALPRNGLRVFALGGIGEIGRNMTVFEFGGKLLIVDCGVLFPEDQQPGVDLILPDFRPIEDRMDDVVAVVLTHGHEDHIGAVPFLLRQRRDIPVIGSKFTLALVAAKCREHRLQPKLIQVTEGEKTTHGPFECEYFAVNHSIPDAIAVAIRTPAGLALHTGDIKLDQLPLDGRLTDLAGFSRLGDEGVDLFLVDSTNAEVPGFVTPEREIGPVLDNVIGKAKGRVIVASFASHVHRIQQVVEVAQRYDRRVCFVGRSMVRNMQIAQDLGYLEIPDGVVVDLDQAANLPVHKLVLISTGSQGEPLSALSRMARGDHRQINIRADDLVVLASSLIPGNENAVFGVVNGLARLGATVVTQQSAKVHVSGHASAGELLYLYNAVRPTNAMPVHGEWRHLRANGALAAATGVPVDRVILAEDGVVVDLVDGIASIVGRVPVGQVYVDGLSVGDVGESTLSDRLVLGEGGFISITVAVDATTGKAVSTPEVSGRGFSDDPDALSEAHTLVEAELVRLAGEGITDTHRIAQSVRRVVGRWVADTYRRRPMIVPTVMGV</sequence>
<keyword evidence="4 9" id="KW-0255">Endonuclease</keyword>
<keyword evidence="3" id="KW-0479">Metal-binding</keyword>
<evidence type="ECO:0000259" key="11">
    <source>
        <dbReference type="SMART" id="SM00849"/>
    </source>
</evidence>
<evidence type="ECO:0000256" key="2">
    <source>
        <dbReference type="ARBA" id="ARBA00022722"/>
    </source>
</evidence>
<dbReference type="RefSeq" id="WP_040825517.1">
    <property type="nucleotide sequence ID" value="NZ_JBIAQY010000002.1"/>
</dbReference>
<evidence type="ECO:0000256" key="4">
    <source>
        <dbReference type="ARBA" id="ARBA00022759"/>
    </source>
</evidence>
<feature type="compositionally biased region" description="Basic and acidic residues" evidence="10">
    <location>
        <begin position="79"/>
        <end position="105"/>
    </location>
</feature>
<dbReference type="NCBIfam" id="TIGR00649">
    <property type="entry name" value="MG423"/>
    <property type="match status" value="1"/>
</dbReference>
<feature type="compositionally biased region" description="Pro residues" evidence="10">
    <location>
        <begin position="26"/>
        <end position="42"/>
    </location>
</feature>
<keyword evidence="9" id="KW-0698">rRNA processing</keyword>
<dbReference type="Pfam" id="PF12706">
    <property type="entry name" value="Lactamase_B_2"/>
    <property type="match status" value="1"/>
</dbReference>
<dbReference type="InterPro" id="IPR001587">
    <property type="entry name" value="RNase_J_CS"/>
</dbReference>
<name>A0ABW6RWI6_9NOCA</name>
<dbReference type="Pfam" id="PF22505">
    <property type="entry name" value="RNase_J_b_CASP"/>
    <property type="match status" value="1"/>
</dbReference>
<comment type="subunit">
    <text evidence="9">Homodimer, may be a subunit of the RNA degradosome.</text>
</comment>
<gene>
    <name evidence="9" type="primary">rnj</name>
    <name evidence="12" type="ORF">ACFYXQ_06010</name>
</gene>
<dbReference type="InterPro" id="IPR042173">
    <property type="entry name" value="RNase_J_2"/>
</dbReference>
<evidence type="ECO:0000256" key="8">
    <source>
        <dbReference type="ARBA" id="ARBA00022884"/>
    </source>
</evidence>
<dbReference type="Gene3D" id="3.60.15.10">
    <property type="entry name" value="Ribonuclease Z/Hydroxyacylglutathione hydrolase-like"/>
    <property type="match status" value="1"/>
</dbReference>
<dbReference type="EC" id="3.1.-.-" evidence="9"/>
<dbReference type="InterPro" id="IPR055132">
    <property type="entry name" value="RNase_J_b_CASP"/>
</dbReference>
<evidence type="ECO:0000256" key="5">
    <source>
        <dbReference type="ARBA" id="ARBA00022801"/>
    </source>
</evidence>
<feature type="binding site" evidence="9">
    <location>
        <begin position="501"/>
        <end position="505"/>
    </location>
    <ligand>
        <name>substrate</name>
    </ligand>
</feature>
<comment type="caution">
    <text evidence="12">The sequence shown here is derived from an EMBL/GenBank/DDBJ whole genome shotgun (WGS) entry which is preliminary data.</text>
</comment>
<comment type="similarity">
    <text evidence="9">Belongs to the metallo-beta-lactamase superfamily. RNA-metabolizing metallo-beta-lactamase-like family. Bacterial RNase J subfamily.</text>
</comment>
<dbReference type="HAMAP" id="MF_01491">
    <property type="entry name" value="RNase_J_bact"/>
    <property type="match status" value="1"/>
</dbReference>
<dbReference type="InterPro" id="IPR036866">
    <property type="entry name" value="RibonucZ/Hydroxyglut_hydro"/>
</dbReference>
<evidence type="ECO:0000256" key="1">
    <source>
        <dbReference type="ARBA" id="ARBA00022490"/>
    </source>
</evidence>
<evidence type="ECO:0000256" key="7">
    <source>
        <dbReference type="ARBA" id="ARBA00022839"/>
    </source>
</evidence>
<evidence type="ECO:0000256" key="3">
    <source>
        <dbReference type="ARBA" id="ARBA00022723"/>
    </source>
</evidence>
<keyword evidence="8 9" id="KW-0694">RNA-binding</keyword>
<keyword evidence="2 9" id="KW-0540">Nuclease</keyword>
<dbReference type="InterPro" id="IPR041636">
    <property type="entry name" value="RNase_J_C"/>
</dbReference>
<dbReference type="SMART" id="SM00849">
    <property type="entry name" value="Lactamase_B"/>
    <property type="match status" value="1"/>
</dbReference>